<sequence length="71" mass="8661">MSFVRIFYQIHSTAAMIIYNRNKRLPKSYDFLDTFEILKKSTLILLYIPSEYILKCFRQLMLLHFSFTIKF</sequence>
<gene>
    <name evidence="1" type="ORF">BpHYR1_014464</name>
</gene>
<organism evidence="1 2">
    <name type="scientific">Brachionus plicatilis</name>
    <name type="common">Marine rotifer</name>
    <name type="synonym">Brachionus muelleri</name>
    <dbReference type="NCBI Taxonomy" id="10195"/>
    <lineage>
        <taxon>Eukaryota</taxon>
        <taxon>Metazoa</taxon>
        <taxon>Spiralia</taxon>
        <taxon>Gnathifera</taxon>
        <taxon>Rotifera</taxon>
        <taxon>Eurotatoria</taxon>
        <taxon>Monogononta</taxon>
        <taxon>Pseudotrocha</taxon>
        <taxon>Ploima</taxon>
        <taxon>Brachionidae</taxon>
        <taxon>Brachionus</taxon>
    </lineage>
</organism>
<dbReference type="AlphaFoldDB" id="A0A3M7R0U5"/>
<name>A0A3M7R0U5_BRAPC</name>
<proteinExistence type="predicted"/>
<dbReference type="Proteomes" id="UP000276133">
    <property type="component" value="Unassembled WGS sequence"/>
</dbReference>
<evidence type="ECO:0000313" key="2">
    <source>
        <dbReference type="Proteomes" id="UP000276133"/>
    </source>
</evidence>
<keyword evidence="2" id="KW-1185">Reference proteome</keyword>
<dbReference type="EMBL" id="REGN01004503">
    <property type="protein sequence ID" value="RNA17197.1"/>
    <property type="molecule type" value="Genomic_DNA"/>
</dbReference>
<evidence type="ECO:0000313" key="1">
    <source>
        <dbReference type="EMBL" id="RNA17197.1"/>
    </source>
</evidence>
<protein>
    <submittedName>
        <fullName evidence="1">Uncharacterized protein</fullName>
    </submittedName>
</protein>
<comment type="caution">
    <text evidence="1">The sequence shown here is derived from an EMBL/GenBank/DDBJ whole genome shotgun (WGS) entry which is preliminary data.</text>
</comment>
<reference evidence="1 2" key="1">
    <citation type="journal article" date="2018" name="Sci. Rep.">
        <title>Genomic signatures of local adaptation to the degree of environmental predictability in rotifers.</title>
        <authorList>
            <person name="Franch-Gras L."/>
            <person name="Hahn C."/>
            <person name="Garcia-Roger E.M."/>
            <person name="Carmona M.J."/>
            <person name="Serra M."/>
            <person name="Gomez A."/>
        </authorList>
    </citation>
    <scope>NUCLEOTIDE SEQUENCE [LARGE SCALE GENOMIC DNA]</scope>
    <source>
        <strain evidence="1">HYR1</strain>
    </source>
</reference>
<accession>A0A3M7R0U5</accession>